<evidence type="ECO:0000313" key="3">
    <source>
        <dbReference type="Proteomes" id="UP000294947"/>
    </source>
</evidence>
<dbReference type="Pfam" id="PF02467">
    <property type="entry name" value="Whib"/>
    <property type="match status" value="1"/>
</dbReference>
<dbReference type="EMBL" id="SMKW01000059">
    <property type="protein sequence ID" value="TDD41401.1"/>
    <property type="molecule type" value="Genomic_DNA"/>
</dbReference>
<dbReference type="OrthoDB" id="3697327at2"/>
<keyword evidence="3" id="KW-1185">Reference proteome</keyword>
<evidence type="ECO:0000313" key="2">
    <source>
        <dbReference type="EMBL" id="TDD41401.1"/>
    </source>
</evidence>
<reference evidence="2 3" key="1">
    <citation type="submission" date="2019-03" db="EMBL/GenBank/DDBJ databases">
        <title>Draft genome sequences of novel Actinobacteria.</title>
        <authorList>
            <person name="Sahin N."/>
            <person name="Ay H."/>
            <person name="Saygin H."/>
        </authorList>
    </citation>
    <scope>NUCLEOTIDE SEQUENCE [LARGE SCALE GENOMIC DNA]</scope>
    <source>
        <strain evidence="2 3">7K502</strain>
    </source>
</reference>
<dbReference type="PROSITE" id="PS51674">
    <property type="entry name" value="4FE4S_WBL"/>
    <property type="match status" value="1"/>
</dbReference>
<comment type="caution">
    <text evidence="2">The sequence shown here is derived from an EMBL/GenBank/DDBJ whole genome shotgun (WGS) entry which is preliminary data.</text>
</comment>
<organism evidence="2 3">
    <name type="scientific">Saccharopolyspora elongata</name>
    <dbReference type="NCBI Taxonomy" id="2530387"/>
    <lineage>
        <taxon>Bacteria</taxon>
        <taxon>Bacillati</taxon>
        <taxon>Actinomycetota</taxon>
        <taxon>Actinomycetes</taxon>
        <taxon>Pseudonocardiales</taxon>
        <taxon>Pseudonocardiaceae</taxon>
        <taxon>Saccharopolyspora</taxon>
    </lineage>
</organism>
<evidence type="ECO:0000259" key="1">
    <source>
        <dbReference type="PROSITE" id="PS51674"/>
    </source>
</evidence>
<protein>
    <submittedName>
        <fullName evidence="2">WhiB family transcriptional regulator</fullName>
    </submittedName>
</protein>
<proteinExistence type="predicted"/>
<dbReference type="InterPro" id="IPR034768">
    <property type="entry name" value="4FE4S_WBL"/>
</dbReference>
<gene>
    <name evidence="2" type="ORF">E1288_32840</name>
</gene>
<dbReference type="AlphaFoldDB" id="A0A4R4YA42"/>
<sequence length="158" mass="17873">MKAAVNSGGFTVFRDLERRVNRHGRCVNATRDEWFPEPARGADSLSRQRQRARWACADCPVQADCLVVALSYELDEGESWGIWGGVCARDRRQAIRLATQHPGCRPDAFRMARRLLEELEVAGTRVWIELGQLAEFDQRPSSVRKVFLGLVEDFADAP</sequence>
<feature type="domain" description="4Fe-4S Wbl-type" evidence="1">
    <location>
        <begin position="25"/>
        <end position="93"/>
    </location>
</feature>
<accession>A0A4R4YA42</accession>
<dbReference type="Proteomes" id="UP000294947">
    <property type="component" value="Unassembled WGS sequence"/>
</dbReference>
<name>A0A4R4YA42_9PSEU</name>